<dbReference type="InterPro" id="IPR029787">
    <property type="entry name" value="Nucleotide_cyclase"/>
</dbReference>
<dbReference type="PANTHER" id="PTHR44757">
    <property type="entry name" value="DIGUANYLATE CYCLASE DGCP"/>
    <property type="match status" value="1"/>
</dbReference>
<dbReference type="PROSITE" id="PS50883">
    <property type="entry name" value="EAL"/>
    <property type="match status" value="1"/>
</dbReference>
<dbReference type="NCBIfam" id="TIGR00229">
    <property type="entry name" value="sensory_box"/>
    <property type="match status" value="1"/>
</dbReference>
<evidence type="ECO:0000313" key="6">
    <source>
        <dbReference type="Proteomes" id="UP001649230"/>
    </source>
</evidence>
<protein>
    <submittedName>
        <fullName evidence="5">EAL domain-containing protein</fullName>
    </submittedName>
</protein>
<feature type="transmembrane region" description="Helical" evidence="1">
    <location>
        <begin position="6"/>
        <end position="26"/>
    </location>
</feature>
<feature type="transmembrane region" description="Helical" evidence="1">
    <location>
        <begin position="181"/>
        <end position="198"/>
    </location>
</feature>
<gene>
    <name evidence="5" type="ORF">L0M14_02565</name>
</gene>
<keyword evidence="1" id="KW-0472">Membrane</keyword>
<dbReference type="PROSITE" id="PS50112">
    <property type="entry name" value="PAS"/>
    <property type="match status" value="1"/>
</dbReference>
<evidence type="ECO:0000313" key="5">
    <source>
        <dbReference type="EMBL" id="UJF34137.1"/>
    </source>
</evidence>
<name>A0ABY3SMF1_9BACL</name>
<evidence type="ECO:0000256" key="1">
    <source>
        <dbReference type="SAM" id="Phobius"/>
    </source>
</evidence>
<feature type="transmembrane region" description="Helical" evidence="1">
    <location>
        <begin position="38"/>
        <end position="64"/>
    </location>
</feature>
<dbReference type="CDD" id="cd01949">
    <property type="entry name" value="GGDEF"/>
    <property type="match status" value="1"/>
</dbReference>
<dbReference type="CDD" id="cd00130">
    <property type="entry name" value="PAS"/>
    <property type="match status" value="1"/>
</dbReference>
<keyword evidence="6" id="KW-1185">Reference proteome</keyword>
<dbReference type="Pfam" id="PF00990">
    <property type="entry name" value="GGDEF"/>
    <property type="match status" value="1"/>
</dbReference>
<dbReference type="PROSITE" id="PS50887">
    <property type="entry name" value="GGDEF"/>
    <property type="match status" value="1"/>
</dbReference>
<accession>A0ABY3SMF1</accession>
<proteinExistence type="predicted"/>
<evidence type="ECO:0000259" key="3">
    <source>
        <dbReference type="PROSITE" id="PS50883"/>
    </source>
</evidence>
<keyword evidence="1" id="KW-1133">Transmembrane helix</keyword>
<dbReference type="SMART" id="SM00091">
    <property type="entry name" value="PAS"/>
    <property type="match status" value="1"/>
</dbReference>
<dbReference type="SUPFAM" id="SSF55785">
    <property type="entry name" value="PYP-like sensor domain (PAS domain)"/>
    <property type="match status" value="1"/>
</dbReference>
<feature type="domain" description="GGDEF" evidence="4">
    <location>
        <begin position="391"/>
        <end position="524"/>
    </location>
</feature>
<feature type="domain" description="EAL" evidence="3">
    <location>
        <begin position="533"/>
        <end position="787"/>
    </location>
</feature>
<keyword evidence="1" id="KW-0812">Transmembrane</keyword>
<dbReference type="InterPro" id="IPR035965">
    <property type="entry name" value="PAS-like_dom_sf"/>
</dbReference>
<dbReference type="SMART" id="SM00267">
    <property type="entry name" value="GGDEF"/>
    <property type="match status" value="1"/>
</dbReference>
<dbReference type="PANTHER" id="PTHR44757:SF2">
    <property type="entry name" value="BIOFILM ARCHITECTURE MAINTENANCE PROTEIN MBAA"/>
    <property type="match status" value="1"/>
</dbReference>
<evidence type="ECO:0000259" key="2">
    <source>
        <dbReference type="PROSITE" id="PS50112"/>
    </source>
</evidence>
<dbReference type="SMART" id="SM00052">
    <property type="entry name" value="EAL"/>
    <property type="match status" value="1"/>
</dbReference>
<dbReference type="Proteomes" id="UP001649230">
    <property type="component" value="Chromosome"/>
</dbReference>
<reference evidence="5 6" key="1">
    <citation type="journal article" date="2024" name="Int. J. Syst. Evol. Microbiol.">
        <title>Paenibacillus hexagrammi sp. nov., a novel bacterium isolated from the gut content of Hexagrammos agrammus.</title>
        <authorList>
            <person name="Jung H.K."/>
            <person name="Kim D.G."/>
            <person name="Zin H."/>
            <person name="Park J."/>
            <person name="Jung H."/>
            <person name="Kim Y.O."/>
            <person name="Kong H.J."/>
            <person name="Kim J.W."/>
            <person name="Kim Y.S."/>
        </authorList>
    </citation>
    <scope>NUCLEOTIDE SEQUENCE [LARGE SCALE GENOMIC DNA]</scope>
    <source>
        <strain evidence="5 6">YPD9-1</strain>
    </source>
</reference>
<dbReference type="InterPro" id="IPR035919">
    <property type="entry name" value="EAL_sf"/>
</dbReference>
<dbReference type="InterPro" id="IPR000160">
    <property type="entry name" value="GGDEF_dom"/>
</dbReference>
<dbReference type="CDD" id="cd01948">
    <property type="entry name" value="EAL"/>
    <property type="match status" value="1"/>
</dbReference>
<feature type="transmembrane region" description="Helical" evidence="1">
    <location>
        <begin position="100"/>
        <end position="119"/>
    </location>
</feature>
<evidence type="ECO:0000259" key="4">
    <source>
        <dbReference type="PROSITE" id="PS50887"/>
    </source>
</evidence>
<dbReference type="Pfam" id="PF13426">
    <property type="entry name" value="PAS_9"/>
    <property type="match status" value="1"/>
</dbReference>
<dbReference type="SUPFAM" id="SSF141868">
    <property type="entry name" value="EAL domain-like"/>
    <property type="match status" value="1"/>
</dbReference>
<dbReference type="InterPro" id="IPR000014">
    <property type="entry name" value="PAS"/>
</dbReference>
<dbReference type="InterPro" id="IPR001633">
    <property type="entry name" value="EAL_dom"/>
</dbReference>
<feature type="domain" description="PAS" evidence="2">
    <location>
        <begin position="239"/>
        <end position="292"/>
    </location>
</feature>
<feature type="transmembrane region" description="Helical" evidence="1">
    <location>
        <begin position="70"/>
        <end position="88"/>
    </location>
</feature>
<dbReference type="NCBIfam" id="TIGR00254">
    <property type="entry name" value="GGDEF"/>
    <property type="match status" value="1"/>
</dbReference>
<dbReference type="Gene3D" id="3.30.70.270">
    <property type="match status" value="1"/>
</dbReference>
<dbReference type="RefSeq" id="WP_235120528.1">
    <property type="nucleotide sequence ID" value="NZ_CP090978.1"/>
</dbReference>
<dbReference type="Gene3D" id="3.20.20.450">
    <property type="entry name" value="EAL domain"/>
    <property type="match status" value="1"/>
</dbReference>
<organism evidence="5 6">
    <name type="scientific">Paenibacillus hexagrammi</name>
    <dbReference type="NCBI Taxonomy" id="2908839"/>
    <lineage>
        <taxon>Bacteria</taxon>
        <taxon>Bacillati</taxon>
        <taxon>Bacillota</taxon>
        <taxon>Bacilli</taxon>
        <taxon>Bacillales</taxon>
        <taxon>Paenibacillaceae</taxon>
        <taxon>Paenibacillus</taxon>
    </lineage>
</organism>
<dbReference type="SUPFAM" id="SSF55073">
    <property type="entry name" value="Nucleotide cyclase"/>
    <property type="match status" value="1"/>
</dbReference>
<dbReference type="InterPro" id="IPR052155">
    <property type="entry name" value="Biofilm_reg_signaling"/>
</dbReference>
<sequence length="791" mass="89951">MTAYLVSILLYVIPIFLLFYMTLEVYRRDPGNELNRVAALFFFTTLLFFISNFLFSMVPISYAVHLVLKVYYLSSYVLMCLALHFCKGISGRYLTMSKSLYTALCYAPMVPAVLLFIPVDWISVTFTESGLWRYQHPSLVLNIMTLGSGFYTIVVCTVFVASGFRHVKKFDLNVKRKQMRTLLLGVLYASAWAIPFTLNKRPSFLPDSVNVPEFGSYAILIFTYFLRKAMVKYDLLPSIERKYKALYELSPLSMITIDADGFIKDINPQGANLLQMAPNELLSQQIEEFMFPYSLEQARSYDHPLEKGAVIRGDFMILTRSGVKKYVKAESQFIESQDEVLQYVVLLDVTSAKEAEEQVMYISYHDKLTGLVNREYFHRQLVRHLTGCKRTPFAVMLLDLDEFKQINDTQGHVVGDFILKKVAEQLLALTPRDVTVARLGGDEFALIVPGLVDREQIAELARQILMGFKIPFSYEEQSFYMTSSMGICCFPEHGESPDELLQFADIAMYQAKKLGRNQFALYEASLHHEEQDRHLMNLGVRKGLEEGEFVLHYQPQIDVRSGTVIGVEALIRWNRPDVGFVPPNEFIPLAEESGIIVEIGYWVLDTACQQLQHWLQSGMAPISMSINLSAKQFLDVHFSGRLAETLERTGIEPHLLCLEITENTAMYDSEHVMNICQEIMNLGVKLSIDDFGTGYSSLALLKRLSVHSIKIDRSFVKDMLGSENDKAIIHAIIAMSHSLGKRVVAEGVEEQEQWEMLQGLGCDEIQGYYISRPLPAKDLIHFLSGSKRMGA</sequence>
<dbReference type="InterPro" id="IPR043128">
    <property type="entry name" value="Rev_trsase/Diguanyl_cyclase"/>
</dbReference>
<dbReference type="Gene3D" id="3.30.450.20">
    <property type="entry name" value="PAS domain"/>
    <property type="match status" value="1"/>
</dbReference>
<dbReference type="EMBL" id="CP090978">
    <property type="protein sequence ID" value="UJF34137.1"/>
    <property type="molecule type" value="Genomic_DNA"/>
</dbReference>
<dbReference type="Pfam" id="PF00563">
    <property type="entry name" value="EAL"/>
    <property type="match status" value="1"/>
</dbReference>
<feature type="transmembrane region" description="Helical" evidence="1">
    <location>
        <begin position="139"/>
        <end position="161"/>
    </location>
</feature>